<name>A0ABY2AL98_9GAMM</name>
<gene>
    <name evidence="14" type="ORF">EZV61_09160</name>
</gene>
<dbReference type="PRINTS" id="PR01399">
    <property type="entry name" value="ENTSNTHTASED"/>
</dbReference>
<evidence type="ECO:0000313" key="15">
    <source>
        <dbReference type="Proteomes" id="UP000292554"/>
    </source>
</evidence>
<evidence type="ECO:0000256" key="5">
    <source>
        <dbReference type="ARBA" id="ARBA00019087"/>
    </source>
</evidence>
<comment type="subunit">
    <text evidence="4">EntB, EntD, EntE, and EntF form a multienzyme complex called enterobactin synthase.</text>
</comment>
<reference evidence="14 15" key="1">
    <citation type="submission" date="2019-02" db="EMBL/GenBank/DDBJ databases">
        <title>Corallincola luteus sp. nov., a marine bacterium isolated from surface sediment of Bohai Sea in China.</title>
        <authorList>
            <person name="Ren Q."/>
        </authorList>
    </citation>
    <scope>NUCLEOTIDE SEQUENCE [LARGE SCALE GENOMIC DNA]</scope>
    <source>
        <strain evidence="14 15">DASS28</strain>
    </source>
</reference>
<dbReference type="InterPro" id="IPR003542">
    <property type="entry name" value="Enbac_synth_compD-like"/>
</dbReference>
<dbReference type="InterPro" id="IPR041354">
    <property type="entry name" value="4PPT_N"/>
</dbReference>
<comment type="function">
    <text evidence="1">Involved in the biosynthesis of the siderophore enterobactin (enterochelin), which is a macrocyclic trimeric lactone of N-(2,3-dihydroxybenzoyl)-serine. The serine trilactone serves as a scaffolding for the three catechol functionalities that provide hexadentate coordination for the tightly ligated iron(2+) atoms. Plays an essential role in the assembly of the enterobactin by catalyzing the transfer of the 4'-phosphopantetheine (Ppant) moiety from coenzyme A to the apo-domains of both EntB (ArCP domain) and EntF (PCP domain) to yield their holo-forms which make them competent for the activation of 2,3-dihydroxybenzoate (DHB) and L-serine, respectively.</text>
</comment>
<dbReference type="PANTHER" id="PTHR38096">
    <property type="entry name" value="ENTEROBACTIN SYNTHASE COMPONENT D"/>
    <property type="match status" value="1"/>
</dbReference>
<evidence type="ECO:0000313" key="14">
    <source>
        <dbReference type="EMBL" id="TCI03702.1"/>
    </source>
</evidence>
<organism evidence="14 15">
    <name type="scientific">Corallincola luteus</name>
    <dbReference type="NCBI Taxonomy" id="1775177"/>
    <lineage>
        <taxon>Bacteria</taxon>
        <taxon>Pseudomonadati</taxon>
        <taxon>Pseudomonadota</taxon>
        <taxon>Gammaproteobacteria</taxon>
        <taxon>Alteromonadales</taxon>
        <taxon>Psychromonadaceae</taxon>
        <taxon>Corallincola</taxon>
    </lineage>
</organism>
<comment type="catalytic activity">
    <reaction evidence="10">
        <text>apo-[aryl-carrier protein] + CoA = holo-[aryl-carrier protein] + adenosine 3',5'-bisphosphate + H(+)</text>
        <dbReference type="Rhea" id="RHEA:48404"/>
        <dbReference type="Rhea" id="RHEA-COMP:15903"/>
        <dbReference type="Rhea" id="RHEA-COMP:17557"/>
        <dbReference type="ChEBI" id="CHEBI:15378"/>
        <dbReference type="ChEBI" id="CHEBI:29999"/>
        <dbReference type="ChEBI" id="CHEBI:57287"/>
        <dbReference type="ChEBI" id="CHEBI:58343"/>
        <dbReference type="ChEBI" id="CHEBI:64479"/>
    </reaction>
</comment>
<dbReference type="GO" id="GO:0016740">
    <property type="term" value="F:transferase activity"/>
    <property type="evidence" value="ECO:0007669"/>
    <property type="project" value="UniProtKB-KW"/>
</dbReference>
<evidence type="ECO:0000256" key="3">
    <source>
        <dbReference type="ARBA" id="ARBA00008342"/>
    </source>
</evidence>
<dbReference type="SUPFAM" id="SSF56214">
    <property type="entry name" value="4'-phosphopantetheinyl transferase"/>
    <property type="match status" value="1"/>
</dbReference>
<evidence type="ECO:0000259" key="13">
    <source>
        <dbReference type="Pfam" id="PF17837"/>
    </source>
</evidence>
<dbReference type="InterPro" id="IPR037143">
    <property type="entry name" value="4-PPantetheinyl_Trfase_dom_sf"/>
</dbReference>
<dbReference type="Pfam" id="PF01648">
    <property type="entry name" value="ACPS"/>
    <property type="match status" value="1"/>
</dbReference>
<evidence type="ECO:0000256" key="9">
    <source>
        <dbReference type="ARBA" id="ARBA00031996"/>
    </source>
</evidence>
<dbReference type="Proteomes" id="UP000292554">
    <property type="component" value="Unassembled WGS sequence"/>
</dbReference>
<dbReference type="Pfam" id="PF17837">
    <property type="entry name" value="4PPT_N"/>
    <property type="match status" value="1"/>
</dbReference>
<sequence>MLPDNFHAGLLPKLANLSIASASKQSWMQLAMPQEELAIKNSVPKRKREFRAGRHTARAALKPLGFTSDVVIPMGINRQPIWPDGITGSISHTSNLCVAACARTSHYLSVGVDAEMNKPLTTAVASLTLTPAEQAMLEQYPDLPNTLFFSAKEAIFKAAYPYIKQYFNFQQAELTLDRSQQRFTASLDEQIAALLPPHCCWQGHYRINKSHIVTLACIVMG</sequence>
<dbReference type="PANTHER" id="PTHR38096:SF1">
    <property type="entry name" value="ENTEROBACTIN SYNTHASE COMPONENT D"/>
    <property type="match status" value="1"/>
</dbReference>
<evidence type="ECO:0000256" key="11">
    <source>
        <dbReference type="ARBA" id="ARBA00049191"/>
    </source>
</evidence>
<comment type="pathway">
    <text evidence="2">Siderophore biosynthesis; enterobactin biosynthesis.</text>
</comment>
<evidence type="ECO:0000256" key="2">
    <source>
        <dbReference type="ARBA" id="ARBA00004993"/>
    </source>
</evidence>
<evidence type="ECO:0000256" key="4">
    <source>
        <dbReference type="ARBA" id="ARBA00011503"/>
    </source>
</evidence>
<keyword evidence="15" id="KW-1185">Reference proteome</keyword>
<comment type="caution">
    <text evidence="14">The sequence shown here is derived from an EMBL/GenBank/DDBJ whole genome shotgun (WGS) entry which is preliminary data.</text>
</comment>
<accession>A0ABY2AL98</accession>
<keyword evidence="6 14" id="KW-0808">Transferase</keyword>
<dbReference type="InterPro" id="IPR008278">
    <property type="entry name" value="4-PPantetheinyl_Trfase_dom"/>
</dbReference>
<protein>
    <recommendedName>
        <fullName evidence="5">Enterobactin synthase component D</fullName>
    </recommendedName>
    <alternativeName>
        <fullName evidence="8">4'-phosphopantetheinyl transferase EntD</fullName>
    </alternativeName>
    <alternativeName>
        <fullName evidence="9">Enterochelin synthase D</fullName>
    </alternativeName>
</protein>
<dbReference type="Gene3D" id="3.90.470.20">
    <property type="entry name" value="4'-phosphopantetheinyl transferase domain"/>
    <property type="match status" value="1"/>
</dbReference>
<comment type="catalytic activity">
    <reaction evidence="11">
        <text>apo-[peptidyl-carrier protein] + CoA = holo-[peptidyl-carrier protein] + adenosine 3',5'-bisphosphate + H(+)</text>
        <dbReference type="Rhea" id="RHEA:46228"/>
        <dbReference type="Rhea" id="RHEA-COMP:11479"/>
        <dbReference type="Rhea" id="RHEA-COMP:11480"/>
        <dbReference type="ChEBI" id="CHEBI:15378"/>
        <dbReference type="ChEBI" id="CHEBI:29999"/>
        <dbReference type="ChEBI" id="CHEBI:57287"/>
        <dbReference type="ChEBI" id="CHEBI:58343"/>
        <dbReference type="ChEBI" id="CHEBI:64479"/>
    </reaction>
</comment>
<dbReference type="RefSeq" id="WP_131415163.1">
    <property type="nucleotide sequence ID" value="NZ_SJXE01000003.1"/>
</dbReference>
<evidence type="ECO:0000256" key="1">
    <source>
        <dbReference type="ARBA" id="ARBA00003937"/>
    </source>
</evidence>
<evidence type="ECO:0000259" key="12">
    <source>
        <dbReference type="Pfam" id="PF01648"/>
    </source>
</evidence>
<proteinExistence type="inferred from homology"/>
<evidence type="ECO:0000256" key="10">
    <source>
        <dbReference type="ARBA" id="ARBA00049176"/>
    </source>
</evidence>
<keyword evidence="7" id="KW-0259">Enterobactin biosynthesis</keyword>
<feature type="domain" description="4'-phosphopantetheinyl transferase" evidence="12">
    <location>
        <begin position="109"/>
        <end position="189"/>
    </location>
</feature>
<feature type="domain" description="4'-phosphopantetheinyl transferase N-terminal" evidence="13">
    <location>
        <begin position="35"/>
        <end position="102"/>
    </location>
</feature>
<dbReference type="EMBL" id="SJXE01000003">
    <property type="protein sequence ID" value="TCI03702.1"/>
    <property type="molecule type" value="Genomic_DNA"/>
</dbReference>
<evidence type="ECO:0000256" key="7">
    <source>
        <dbReference type="ARBA" id="ARBA00023191"/>
    </source>
</evidence>
<comment type="similarity">
    <text evidence="3">Belongs to the P-Pant transferase superfamily. EntD family.</text>
</comment>
<evidence type="ECO:0000256" key="6">
    <source>
        <dbReference type="ARBA" id="ARBA00022679"/>
    </source>
</evidence>
<evidence type="ECO:0000256" key="8">
    <source>
        <dbReference type="ARBA" id="ARBA00029894"/>
    </source>
</evidence>